<dbReference type="Gene3D" id="3.40.1840.10">
    <property type="entry name" value="YNR034W-A-like"/>
    <property type="match status" value="1"/>
</dbReference>
<dbReference type="InterPro" id="IPR035098">
    <property type="entry name" value="YNR034W-A/EGO2_sf"/>
</dbReference>
<dbReference type="InterPro" id="IPR021591">
    <property type="entry name" value="YNR034W-A/EGO2"/>
</dbReference>
<proteinExistence type="predicted"/>
<reference evidence="1 2" key="1">
    <citation type="submission" date="2020-06" db="EMBL/GenBank/DDBJ databases">
        <title>The yeast mating-type switching endonuclease HO is a domesticated member of an unorthodox homing genetic element family.</title>
        <authorList>
            <person name="Coughlan A.Y."/>
            <person name="Lombardi L."/>
            <person name="Braun-Galleani S."/>
            <person name="Martos A.R."/>
            <person name="Galeote V."/>
            <person name="Bigey F."/>
            <person name="Dequin S."/>
            <person name="Byrne K.P."/>
            <person name="Wolfe K.H."/>
        </authorList>
    </citation>
    <scope>NUCLEOTIDE SEQUENCE [LARGE SCALE GENOMIC DNA]</scope>
    <source>
        <strain evidence="1 2">CBS764</strain>
    </source>
</reference>
<sequence>MSKPLTLEEAIPKAIGTLSFDEDNQLIESTGIGKDRVSDIIEIAQMELDKDGYGVVSDKDVLVNVFKQAGKTVVVYTPNEE</sequence>
<dbReference type="Proteomes" id="UP000515788">
    <property type="component" value="Chromosome 1"/>
</dbReference>
<dbReference type="KEGG" id="tgb:HG536_0A09220"/>
<gene>
    <name evidence="1" type="ORF">HG536_0A09220</name>
</gene>
<organism evidence="1 2">
    <name type="scientific">Torulaspora globosa</name>
    <dbReference type="NCBI Taxonomy" id="48254"/>
    <lineage>
        <taxon>Eukaryota</taxon>
        <taxon>Fungi</taxon>
        <taxon>Dikarya</taxon>
        <taxon>Ascomycota</taxon>
        <taxon>Saccharomycotina</taxon>
        <taxon>Saccharomycetes</taxon>
        <taxon>Saccharomycetales</taxon>
        <taxon>Saccharomycetaceae</taxon>
        <taxon>Torulaspora</taxon>
    </lineage>
</organism>
<dbReference type="Pfam" id="PF11503">
    <property type="entry name" value="YNR034W-A-like"/>
    <property type="match status" value="1"/>
</dbReference>
<dbReference type="EMBL" id="CP059246">
    <property type="protein sequence ID" value="QLL31105.1"/>
    <property type="molecule type" value="Genomic_DNA"/>
</dbReference>
<dbReference type="AlphaFoldDB" id="A0A7G3ZC69"/>
<name>A0A7G3ZC69_9SACH</name>
<dbReference type="RefSeq" id="XP_037137780.1">
    <property type="nucleotide sequence ID" value="XM_037281885.1"/>
</dbReference>
<dbReference type="OrthoDB" id="4057220at2759"/>
<accession>A0A7G3ZC69</accession>
<evidence type="ECO:0000313" key="2">
    <source>
        <dbReference type="Proteomes" id="UP000515788"/>
    </source>
</evidence>
<dbReference type="GeneID" id="59324202"/>
<keyword evidence="2" id="KW-1185">Reference proteome</keyword>
<evidence type="ECO:0000313" key="1">
    <source>
        <dbReference type="EMBL" id="QLL31105.1"/>
    </source>
</evidence>
<dbReference type="SUPFAM" id="SSF160683">
    <property type="entry name" value="YNR034W-A-like"/>
    <property type="match status" value="1"/>
</dbReference>
<protein>
    <submittedName>
        <fullName evidence="1">Uncharacterized protein</fullName>
    </submittedName>
</protein>